<dbReference type="PIRSF" id="PIRSF005096">
    <property type="entry name" value="GALM"/>
    <property type="match status" value="1"/>
</dbReference>
<dbReference type="AlphaFoldDB" id="A0A0A3JQX2"/>
<proteinExistence type="inferred from homology"/>
<name>A0A0A3JQX2_9BACL</name>
<dbReference type="InterPro" id="IPR014718">
    <property type="entry name" value="GH-type_carb-bd"/>
</dbReference>
<feature type="active site" description="Proton donor" evidence="9">
    <location>
        <position position="178"/>
    </location>
</feature>
<evidence type="ECO:0000256" key="7">
    <source>
        <dbReference type="ARBA" id="ARBA00023277"/>
    </source>
</evidence>
<evidence type="ECO:0000256" key="6">
    <source>
        <dbReference type="ARBA" id="ARBA00023235"/>
    </source>
</evidence>
<dbReference type="CDD" id="cd09019">
    <property type="entry name" value="galactose_mutarotase_like"/>
    <property type="match status" value="1"/>
</dbReference>
<dbReference type="Proteomes" id="UP000030595">
    <property type="component" value="Unassembled WGS sequence"/>
</dbReference>
<dbReference type="EC" id="5.1.3.3" evidence="4 8"/>
<evidence type="ECO:0000256" key="10">
    <source>
        <dbReference type="PIRSR" id="PIRSR005096-2"/>
    </source>
</evidence>
<evidence type="ECO:0000256" key="3">
    <source>
        <dbReference type="ARBA" id="ARBA00006206"/>
    </source>
</evidence>
<dbReference type="PROSITE" id="PS00545">
    <property type="entry name" value="ALDOSE_1_EPIMERASE"/>
    <property type="match status" value="1"/>
</dbReference>
<evidence type="ECO:0000256" key="8">
    <source>
        <dbReference type="PIRNR" id="PIRNR005096"/>
    </source>
</evidence>
<feature type="binding site" evidence="10">
    <location>
        <position position="251"/>
    </location>
    <ligand>
        <name>beta-D-galactose</name>
        <dbReference type="ChEBI" id="CHEBI:27667"/>
    </ligand>
</feature>
<keyword evidence="7 8" id="KW-0119">Carbohydrate metabolism</keyword>
<evidence type="ECO:0000256" key="1">
    <source>
        <dbReference type="ARBA" id="ARBA00001614"/>
    </source>
</evidence>
<dbReference type="GO" id="GO:0004034">
    <property type="term" value="F:aldose 1-epimerase activity"/>
    <property type="evidence" value="ECO:0007669"/>
    <property type="project" value="UniProtKB-EC"/>
</dbReference>
<dbReference type="GO" id="GO:0005737">
    <property type="term" value="C:cytoplasm"/>
    <property type="evidence" value="ECO:0007669"/>
    <property type="project" value="TreeGrafter"/>
</dbReference>
<dbReference type="InterPro" id="IPR018052">
    <property type="entry name" value="Ald1_epimerase_CS"/>
</dbReference>
<keyword evidence="6 8" id="KW-0413">Isomerase</keyword>
<comment type="catalytic activity">
    <reaction evidence="1 8">
        <text>alpha-D-glucose = beta-D-glucose</text>
        <dbReference type="Rhea" id="RHEA:10264"/>
        <dbReference type="ChEBI" id="CHEBI:15903"/>
        <dbReference type="ChEBI" id="CHEBI:17925"/>
        <dbReference type="EC" id="5.1.3.3"/>
    </reaction>
</comment>
<dbReference type="eggNOG" id="COG2017">
    <property type="taxonomic scope" value="Bacteria"/>
</dbReference>
<gene>
    <name evidence="12" type="ORF">CD30_17035</name>
</gene>
<dbReference type="GO" id="GO:0006006">
    <property type="term" value="P:glucose metabolic process"/>
    <property type="evidence" value="ECO:0007669"/>
    <property type="project" value="TreeGrafter"/>
</dbReference>
<dbReference type="GO" id="GO:0030246">
    <property type="term" value="F:carbohydrate binding"/>
    <property type="evidence" value="ECO:0007669"/>
    <property type="project" value="InterPro"/>
</dbReference>
<feature type="active site" description="Proton acceptor" evidence="9">
    <location>
        <position position="309"/>
    </location>
</feature>
<comment type="caution">
    <text evidence="12">The sequence shown here is derived from an EMBL/GenBank/DDBJ whole genome shotgun (WGS) entry which is preliminary data.</text>
</comment>
<sequence>MERTITQKRFGQVNGQDVVQTAMQNCSGMRFASCTYGATITEIAVPNRDGLIENVVCSFGRVENYVSQPQFFGSTIGPFAGRLENSELVIKGQSLHVTPNEGEHLLHGGSAGFHAKIWEVQTFEEEDRLTTKYSLIYDEEYPGELQLEVSYSLLETNEVVVNYSGVSSEDTLLNMTNHSYFNLSGDLKETIHAHTLVMNATRYIPINKQGLPLGEPLDVTGTVFDFTQGKALSEVIGATDEQVCLANGGLDHPFLLEEGVIVLADEKSGRRLNIITQEPAVVVYTGNKIGSGYSFKEAAAQNFLGICLEEQNVPNSSKYPHYPSAFLEKGARYSKTTRYKFEVNRGKLTFR</sequence>
<dbReference type="Pfam" id="PF01263">
    <property type="entry name" value="Aldose_epim"/>
    <property type="match status" value="1"/>
</dbReference>
<dbReference type="InterPro" id="IPR008183">
    <property type="entry name" value="Aldose_1/G6P_1-epimerase"/>
</dbReference>
<reference evidence="12 13" key="1">
    <citation type="submission" date="2014-02" db="EMBL/GenBank/DDBJ databases">
        <title>Draft genome sequence of Lysinibacillus massiliensis CCUG 49529.</title>
        <authorList>
            <person name="Zhang F."/>
            <person name="Wang G."/>
            <person name="Zhang L."/>
        </authorList>
    </citation>
    <scope>NUCLEOTIDE SEQUENCE [LARGE SCALE GENOMIC DNA]</scope>
    <source>
        <strain evidence="12 13">CCUG 49529</strain>
    </source>
</reference>
<dbReference type="InterPro" id="IPR015443">
    <property type="entry name" value="Aldose_1-epimerase"/>
</dbReference>
<evidence type="ECO:0000256" key="2">
    <source>
        <dbReference type="ARBA" id="ARBA00005028"/>
    </source>
</evidence>
<comment type="pathway">
    <text evidence="2 8">Carbohydrate metabolism; hexose metabolism.</text>
</comment>
<dbReference type="SUPFAM" id="SSF74650">
    <property type="entry name" value="Galactose mutarotase-like"/>
    <property type="match status" value="1"/>
</dbReference>
<dbReference type="PANTHER" id="PTHR10091">
    <property type="entry name" value="ALDOSE-1-EPIMERASE"/>
    <property type="match status" value="1"/>
</dbReference>
<dbReference type="InterPro" id="IPR047215">
    <property type="entry name" value="Galactose_mutarotase-like"/>
</dbReference>
<feature type="binding site" evidence="11">
    <location>
        <begin position="178"/>
        <end position="180"/>
    </location>
    <ligand>
        <name>beta-D-galactose</name>
        <dbReference type="ChEBI" id="CHEBI:27667"/>
    </ligand>
</feature>
<dbReference type="GO" id="GO:0033499">
    <property type="term" value="P:galactose catabolic process via UDP-galactose, Leloir pathway"/>
    <property type="evidence" value="ECO:0007669"/>
    <property type="project" value="TreeGrafter"/>
</dbReference>
<evidence type="ECO:0000313" key="12">
    <source>
        <dbReference type="EMBL" id="KGR89412.1"/>
    </source>
</evidence>
<dbReference type="Gene3D" id="2.70.98.10">
    <property type="match status" value="1"/>
</dbReference>
<dbReference type="EMBL" id="JPVQ01000047">
    <property type="protein sequence ID" value="KGR89412.1"/>
    <property type="molecule type" value="Genomic_DNA"/>
</dbReference>
<accession>A0A0A3JQX2</accession>
<keyword evidence="13" id="KW-1185">Reference proteome</keyword>
<evidence type="ECO:0000256" key="9">
    <source>
        <dbReference type="PIRSR" id="PIRSR005096-1"/>
    </source>
</evidence>
<comment type="similarity">
    <text evidence="3 8">Belongs to the aldose epimerase family.</text>
</comment>
<dbReference type="UniPathway" id="UPA00242"/>
<organism evidence="12 13">
    <name type="scientific">Ureibacillus massiliensis 4400831 = CIP 108448 = CCUG 49529</name>
    <dbReference type="NCBI Taxonomy" id="1211035"/>
    <lineage>
        <taxon>Bacteria</taxon>
        <taxon>Bacillati</taxon>
        <taxon>Bacillota</taxon>
        <taxon>Bacilli</taxon>
        <taxon>Bacillales</taxon>
        <taxon>Caryophanaceae</taxon>
        <taxon>Ureibacillus</taxon>
    </lineage>
</organism>
<evidence type="ECO:0000256" key="11">
    <source>
        <dbReference type="PIRSR" id="PIRSR005096-3"/>
    </source>
</evidence>
<evidence type="ECO:0000256" key="5">
    <source>
        <dbReference type="ARBA" id="ARBA00014165"/>
    </source>
</evidence>
<protein>
    <recommendedName>
        <fullName evidence="5 8">Aldose 1-epimerase</fullName>
        <ecNumber evidence="4 8">5.1.3.3</ecNumber>
    </recommendedName>
</protein>
<evidence type="ECO:0000313" key="13">
    <source>
        <dbReference type="Proteomes" id="UP000030595"/>
    </source>
</evidence>
<dbReference type="PANTHER" id="PTHR10091:SF0">
    <property type="entry name" value="GALACTOSE MUTAROTASE"/>
    <property type="match status" value="1"/>
</dbReference>
<dbReference type="InterPro" id="IPR011013">
    <property type="entry name" value="Gal_mutarotase_sf_dom"/>
</dbReference>
<dbReference type="RefSeq" id="WP_036179295.1">
    <property type="nucleotide sequence ID" value="NZ_AVCZ01000047.1"/>
</dbReference>
<evidence type="ECO:0000256" key="4">
    <source>
        <dbReference type="ARBA" id="ARBA00013185"/>
    </source>
</evidence>